<feature type="transmembrane region" description="Helical" evidence="1">
    <location>
        <begin position="58"/>
        <end position="82"/>
    </location>
</feature>
<gene>
    <name evidence="2" type="ORF">F0562_001689</name>
</gene>
<name>A0A5J5C3S4_9ASTE</name>
<evidence type="ECO:0000313" key="2">
    <source>
        <dbReference type="EMBL" id="KAA8550005.1"/>
    </source>
</evidence>
<dbReference type="Proteomes" id="UP000325577">
    <property type="component" value="Linkage Group LG0"/>
</dbReference>
<keyword evidence="1" id="KW-0812">Transmembrane</keyword>
<reference evidence="2 3" key="1">
    <citation type="submission" date="2019-09" db="EMBL/GenBank/DDBJ databases">
        <title>A chromosome-level genome assembly of the Chinese tupelo Nyssa sinensis.</title>
        <authorList>
            <person name="Yang X."/>
            <person name="Kang M."/>
            <person name="Yang Y."/>
            <person name="Xiong H."/>
            <person name="Wang M."/>
            <person name="Zhang Z."/>
            <person name="Wang Z."/>
            <person name="Wu H."/>
            <person name="Ma T."/>
            <person name="Liu J."/>
            <person name="Xi Z."/>
        </authorList>
    </citation>
    <scope>NUCLEOTIDE SEQUENCE [LARGE SCALE GENOMIC DNA]</scope>
    <source>
        <strain evidence="2">J267</strain>
        <tissue evidence="2">Leaf</tissue>
    </source>
</reference>
<dbReference type="EMBL" id="CM018031">
    <property type="protein sequence ID" value="KAA8550005.1"/>
    <property type="molecule type" value="Genomic_DNA"/>
</dbReference>
<sequence>MVAAGSRQPALLTSHGKWNQELWMWWWRPSMTHKALLVDGGRSSTRLSRILSRRTENAIAASGAAVVAAIGTAVAAPATAVVDWP</sequence>
<keyword evidence="1" id="KW-1133">Transmembrane helix</keyword>
<accession>A0A5J5C3S4</accession>
<evidence type="ECO:0000313" key="3">
    <source>
        <dbReference type="Proteomes" id="UP000325577"/>
    </source>
</evidence>
<proteinExistence type="predicted"/>
<keyword evidence="1" id="KW-0472">Membrane</keyword>
<organism evidence="2 3">
    <name type="scientific">Nyssa sinensis</name>
    <dbReference type="NCBI Taxonomy" id="561372"/>
    <lineage>
        <taxon>Eukaryota</taxon>
        <taxon>Viridiplantae</taxon>
        <taxon>Streptophyta</taxon>
        <taxon>Embryophyta</taxon>
        <taxon>Tracheophyta</taxon>
        <taxon>Spermatophyta</taxon>
        <taxon>Magnoliopsida</taxon>
        <taxon>eudicotyledons</taxon>
        <taxon>Gunneridae</taxon>
        <taxon>Pentapetalae</taxon>
        <taxon>asterids</taxon>
        <taxon>Cornales</taxon>
        <taxon>Nyssaceae</taxon>
        <taxon>Nyssa</taxon>
    </lineage>
</organism>
<protein>
    <submittedName>
        <fullName evidence="2">Uncharacterized protein</fullName>
    </submittedName>
</protein>
<keyword evidence="3" id="KW-1185">Reference proteome</keyword>
<dbReference type="AlphaFoldDB" id="A0A5J5C3S4"/>
<evidence type="ECO:0000256" key="1">
    <source>
        <dbReference type="SAM" id="Phobius"/>
    </source>
</evidence>